<proteinExistence type="predicted"/>
<sequence>MKPQTRPVIERRGPSAPRQPMKPRTWNHQDDLKAAIGRQITVHFGATTRTGRLVAADQFTIKVARGDQSAMTYFKGNLTGYEILEA</sequence>
<reference evidence="2 3" key="1">
    <citation type="submission" date="2024-06" db="EMBL/GenBank/DDBJ databases">
        <title>Genomics of switchgrass bacterial isolates.</title>
        <authorList>
            <person name="Shade A."/>
        </authorList>
    </citation>
    <scope>NUCLEOTIDE SEQUENCE [LARGE SCALE GENOMIC DNA]</scope>
    <source>
        <strain evidence="2 3">PvP084</strain>
    </source>
</reference>
<evidence type="ECO:0000256" key="1">
    <source>
        <dbReference type="SAM" id="MobiDB-lite"/>
    </source>
</evidence>
<dbReference type="Proteomes" id="UP001549119">
    <property type="component" value="Unassembled WGS sequence"/>
</dbReference>
<comment type="caution">
    <text evidence="2">The sequence shown here is derived from an EMBL/GenBank/DDBJ whole genome shotgun (WGS) entry which is preliminary data.</text>
</comment>
<feature type="region of interest" description="Disordered" evidence="1">
    <location>
        <begin position="1"/>
        <end position="25"/>
    </location>
</feature>
<gene>
    <name evidence="2" type="ORF">ABIC20_007464</name>
</gene>
<dbReference type="RefSeq" id="WP_209651191.1">
    <property type="nucleotide sequence ID" value="NZ_JBEPNV010000005.1"/>
</dbReference>
<keyword evidence="3" id="KW-1185">Reference proteome</keyword>
<protein>
    <submittedName>
        <fullName evidence="2">Uncharacterized protein</fullName>
    </submittedName>
</protein>
<evidence type="ECO:0000313" key="2">
    <source>
        <dbReference type="EMBL" id="MET3870079.1"/>
    </source>
</evidence>
<dbReference type="EMBL" id="JBEPNW010000008">
    <property type="protein sequence ID" value="MET3870079.1"/>
    <property type="molecule type" value="Genomic_DNA"/>
</dbReference>
<name>A0ABV2NU71_9HYPH</name>
<accession>A0ABV2NU71</accession>
<organism evidence="2 3">
    <name type="scientific">Methylobacterium radiotolerans</name>
    <dbReference type="NCBI Taxonomy" id="31998"/>
    <lineage>
        <taxon>Bacteria</taxon>
        <taxon>Pseudomonadati</taxon>
        <taxon>Pseudomonadota</taxon>
        <taxon>Alphaproteobacteria</taxon>
        <taxon>Hyphomicrobiales</taxon>
        <taxon>Methylobacteriaceae</taxon>
        <taxon>Methylobacterium</taxon>
    </lineage>
</organism>
<evidence type="ECO:0000313" key="3">
    <source>
        <dbReference type="Proteomes" id="UP001549119"/>
    </source>
</evidence>